<evidence type="ECO:0008006" key="3">
    <source>
        <dbReference type="Google" id="ProtNLM"/>
    </source>
</evidence>
<proteinExistence type="predicted"/>
<name>A0A811QST8_9POAL</name>
<evidence type="ECO:0000313" key="1">
    <source>
        <dbReference type="EMBL" id="CAD6261486.1"/>
    </source>
</evidence>
<dbReference type="Proteomes" id="UP000604825">
    <property type="component" value="Unassembled WGS sequence"/>
</dbReference>
<evidence type="ECO:0000313" key="2">
    <source>
        <dbReference type="Proteomes" id="UP000604825"/>
    </source>
</evidence>
<reference evidence="1" key="1">
    <citation type="submission" date="2020-10" db="EMBL/GenBank/DDBJ databases">
        <authorList>
            <person name="Han B."/>
            <person name="Lu T."/>
            <person name="Zhao Q."/>
            <person name="Huang X."/>
            <person name="Zhao Y."/>
        </authorList>
    </citation>
    <scope>NUCLEOTIDE SEQUENCE</scope>
</reference>
<dbReference type="GO" id="GO:0005737">
    <property type="term" value="C:cytoplasm"/>
    <property type="evidence" value="ECO:0007669"/>
    <property type="project" value="TreeGrafter"/>
</dbReference>
<dbReference type="InterPro" id="IPR029033">
    <property type="entry name" value="His_PPase_superfam"/>
</dbReference>
<dbReference type="InterPro" id="IPR050275">
    <property type="entry name" value="PGM_Phosphatase"/>
</dbReference>
<dbReference type="Gene3D" id="3.40.50.1240">
    <property type="entry name" value="Phosphoglycerate mutase-like"/>
    <property type="match status" value="1"/>
</dbReference>
<dbReference type="GO" id="GO:0016791">
    <property type="term" value="F:phosphatase activity"/>
    <property type="evidence" value="ECO:0007669"/>
    <property type="project" value="TreeGrafter"/>
</dbReference>
<dbReference type="OrthoDB" id="496981at2759"/>
<dbReference type="EMBL" id="CAJGYO010000011">
    <property type="protein sequence ID" value="CAD6261486.1"/>
    <property type="molecule type" value="Genomic_DNA"/>
</dbReference>
<dbReference type="SUPFAM" id="SSF53254">
    <property type="entry name" value="Phosphoglycerate mutase-like"/>
    <property type="match status" value="1"/>
</dbReference>
<dbReference type="PANTHER" id="PTHR48100">
    <property type="entry name" value="BROAD-SPECIFICITY PHOSPHATASE YOR283W-RELATED"/>
    <property type="match status" value="1"/>
</dbReference>
<dbReference type="PANTHER" id="PTHR48100:SF40">
    <property type="entry name" value="PHOSPHOGLYCERATE MUTASE-LIKE PROTEIN"/>
    <property type="match status" value="1"/>
</dbReference>
<keyword evidence="2" id="KW-1185">Reference proteome</keyword>
<sequence length="206" mass="23124">MQTAVGVFGGESYSNGVSVPPLMVENAADSGRPAVSSLNCPPFLAVEACRERLGVHPCDKRRSITEYRTLFPAIDFSLIESDEDVLWIPDVRETFESLAERGMKFIDWLWTREEREIAVVTHSGLLCHTLRMYSKECHPTVRQEVSKYFANCELRSLVLVDRSMLGSDRPNYNYPGKIPAGLDLPSDDVVAADKKQPCIEEAQERA</sequence>
<dbReference type="AlphaFoldDB" id="A0A811QST8"/>
<comment type="caution">
    <text evidence="1">The sequence shown here is derived from an EMBL/GenBank/DDBJ whole genome shotgun (WGS) entry which is preliminary data.</text>
</comment>
<protein>
    <recommendedName>
        <fullName evidence="3">Phosphoglycerate mutase-like protein</fullName>
    </recommendedName>
</protein>
<accession>A0A811QST8</accession>
<organism evidence="1 2">
    <name type="scientific">Miscanthus lutarioriparius</name>
    <dbReference type="NCBI Taxonomy" id="422564"/>
    <lineage>
        <taxon>Eukaryota</taxon>
        <taxon>Viridiplantae</taxon>
        <taxon>Streptophyta</taxon>
        <taxon>Embryophyta</taxon>
        <taxon>Tracheophyta</taxon>
        <taxon>Spermatophyta</taxon>
        <taxon>Magnoliopsida</taxon>
        <taxon>Liliopsida</taxon>
        <taxon>Poales</taxon>
        <taxon>Poaceae</taxon>
        <taxon>PACMAD clade</taxon>
        <taxon>Panicoideae</taxon>
        <taxon>Andropogonodae</taxon>
        <taxon>Andropogoneae</taxon>
        <taxon>Saccharinae</taxon>
        <taxon>Miscanthus</taxon>
    </lineage>
</organism>
<gene>
    <name evidence="1" type="ORF">NCGR_LOCUS44907</name>
</gene>